<evidence type="ECO:0000256" key="2">
    <source>
        <dbReference type="ARBA" id="ARBA00001997"/>
    </source>
</evidence>
<accession>A0ABV7PNR9</accession>
<organism evidence="6 7">
    <name type="scientific">Massilia haematophila</name>
    <dbReference type="NCBI Taxonomy" id="457923"/>
    <lineage>
        <taxon>Bacteria</taxon>
        <taxon>Pseudomonadati</taxon>
        <taxon>Pseudomonadota</taxon>
        <taxon>Betaproteobacteria</taxon>
        <taxon>Burkholderiales</taxon>
        <taxon>Oxalobacteraceae</taxon>
        <taxon>Telluria group</taxon>
        <taxon>Massilia</taxon>
    </lineage>
</organism>
<dbReference type="InterPro" id="IPR014710">
    <property type="entry name" value="RmlC-like_jellyroll"/>
</dbReference>
<protein>
    <recommendedName>
        <fullName evidence="4 5">dTDP-4-dehydrorhamnose 3,5-epimerase</fullName>
        <ecNumber evidence="3 5">5.1.3.13</ecNumber>
    </recommendedName>
    <alternativeName>
        <fullName evidence="5">Thymidine diphospho-4-keto-rhamnose 3,5-epimerase</fullName>
    </alternativeName>
</protein>
<comment type="function">
    <text evidence="2 5">Catalyzes the epimerization of the C3' and C5'positions of dTDP-6-deoxy-D-xylo-4-hexulose, forming dTDP-6-deoxy-L-lyxo-4-hexulose.</text>
</comment>
<keyword evidence="5 6" id="KW-0413">Isomerase</keyword>
<evidence type="ECO:0000256" key="4">
    <source>
        <dbReference type="ARBA" id="ARBA00019595"/>
    </source>
</evidence>
<comment type="similarity">
    <text evidence="5">Belongs to the dTDP-4-dehydrorhamnose 3,5-epimerase family.</text>
</comment>
<name>A0ABV7PNR9_9BURK</name>
<reference evidence="7" key="1">
    <citation type="journal article" date="2019" name="Int. J. Syst. Evol. Microbiol.">
        <title>The Global Catalogue of Microorganisms (GCM) 10K type strain sequencing project: providing services to taxonomists for standard genome sequencing and annotation.</title>
        <authorList>
            <consortium name="The Broad Institute Genomics Platform"/>
            <consortium name="The Broad Institute Genome Sequencing Center for Infectious Disease"/>
            <person name="Wu L."/>
            <person name="Ma J."/>
        </authorList>
    </citation>
    <scope>NUCLEOTIDE SEQUENCE [LARGE SCALE GENOMIC DNA]</scope>
    <source>
        <strain evidence="7">CCM 7480</strain>
    </source>
</reference>
<gene>
    <name evidence="6" type="primary">rfbC</name>
    <name evidence="6" type="ORF">ACFOPH_15220</name>
</gene>
<comment type="caution">
    <text evidence="6">The sequence shown here is derived from an EMBL/GenBank/DDBJ whole genome shotgun (WGS) entry which is preliminary data.</text>
</comment>
<evidence type="ECO:0000256" key="3">
    <source>
        <dbReference type="ARBA" id="ARBA00012098"/>
    </source>
</evidence>
<sequence>MKAQATDISGVLLIEPTLHADERGVFFETYNERAFERATGLRPHFVQDNQSVSVPNAVRGLHYQVDMRQGKLVRVIRGAVFDVVVDMRRASPTFGQAMTIVLSAGNRRQLWIPPGFAHGFLALGEGAECVYKISGYWSPGHERVLLWNDPALAIAWPLNGEPVLSAKDKAGRLLRDADTCDFF</sequence>
<comment type="catalytic activity">
    <reaction evidence="1 5">
        <text>dTDP-4-dehydro-6-deoxy-alpha-D-glucose = dTDP-4-dehydro-beta-L-rhamnose</text>
        <dbReference type="Rhea" id="RHEA:16969"/>
        <dbReference type="ChEBI" id="CHEBI:57649"/>
        <dbReference type="ChEBI" id="CHEBI:62830"/>
        <dbReference type="EC" id="5.1.3.13"/>
    </reaction>
</comment>
<dbReference type="GO" id="GO:0008830">
    <property type="term" value="F:dTDP-4-dehydrorhamnose 3,5-epimerase activity"/>
    <property type="evidence" value="ECO:0007669"/>
    <property type="project" value="UniProtKB-EC"/>
</dbReference>
<comment type="pathway">
    <text evidence="5">Carbohydrate biosynthesis; dTDP-L-rhamnose biosynthesis.</text>
</comment>
<dbReference type="RefSeq" id="WP_312551211.1">
    <property type="nucleotide sequence ID" value="NZ_JBHRVV010000001.1"/>
</dbReference>
<dbReference type="Proteomes" id="UP001595665">
    <property type="component" value="Unassembled WGS sequence"/>
</dbReference>
<dbReference type="NCBIfam" id="TIGR01221">
    <property type="entry name" value="rmlC"/>
    <property type="match status" value="1"/>
</dbReference>
<dbReference type="EMBL" id="JBHRVV010000001">
    <property type="protein sequence ID" value="MFC3459584.1"/>
    <property type="molecule type" value="Genomic_DNA"/>
</dbReference>
<dbReference type="EC" id="5.1.3.13" evidence="3 5"/>
<evidence type="ECO:0000313" key="6">
    <source>
        <dbReference type="EMBL" id="MFC3459584.1"/>
    </source>
</evidence>
<dbReference type="SUPFAM" id="SSF51182">
    <property type="entry name" value="RmlC-like cupins"/>
    <property type="match status" value="1"/>
</dbReference>
<dbReference type="InterPro" id="IPR011051">
    <property type="entry name" value="RmlC_Cupin_sf"/>
</dbReference>
<proteinExistence type="inferred from homology"/>
<dbReference type="PANTHER" id="PTHR21047">
    <property type="entry name" value="DTDP-6-DEOXY-D-GLUCOSE-3,5 EPIMERASE"/>
    <property type="match status" value="1"/>
</dbReference>
<evidence type="ECO:0000256" key="5">
    <source>
        <dbReference type="RuleBase" id="RU364069"/>
    </source>
</evidence>
<evidence type="ECO:0000256" key="1">
    <source>
        <dbReference type="ARBA" id="ARBA00001298"/>
    </source>
</evidence>
<keyword evidence="7" id="KW-1185">Reference proteome</keyword>
<evidence type="ECO:0000313" key="7">
    <source>
        <dbReference type="Proteomes" id="UP001595665"/>
    </source>
</evidence>
<dbReference type="Gene3D" id="2.60.120.10">
    <property type="entry name" value="Jelly Rolls"/>
    <property type="match status" value="1"/>
</dbReference>
<dbReference type="PANTHER" id="PTHR21047:SF2">
    <property type="entry name" value="THYMIDINE DIPHOSPHO-4-KETO-RHAMNOSE 3,5-EPIMERASE"/>
    <property type="match status" value="1"/>
</dbReference>
<comment type="subunit">
    <text evidence="5">Homodimer.</text>
</comment>
<dbReference type="CDD" id="cd00438">
    <property type="entry name" value="cupin_RmlC"/>
    <property type="match status" value="1"/>
</dbReference>
<dbReference type="Pfam" id="PF00908">
    <property type="entry name" value="dTDP_sugar_isom"/>
    <property type="match status" value="1"/>
</dbReference>
<dbReference type="InterPro" id="IPR000888">
    <property type="entry name" value="RmlC-like"/>
</dbReference>